<feature type="transmembrane region" description="Helical" evidence="1">
    <location>
        <begin position="352"/>
        <end position="374"/>
    </location>
</feature>
<feature type="transmembrane region" description="Helical" evidence="1">
    <location>
        <begin position="295"/>
        <end position="316"/>
    </location>
</feature>
<feature type="transmembrane region" description="Helical" evidence="1">
    <location>
        <begin position="328"/>
        <end position="346"/>
    </location>
</feature>
<protein>
    <recommendedName>
        <fullName evidence="5">Major facilitator superfamily (MFS) profile domain-containing protein</fullName>
    </recommendedName>
</protein>
<dbReference type="SUPFAM" id="SSF103473">
    <property type="entry name" value="MFS general substrate transporter"/>
    <property type="match status" value="1"/>
</dbReference>
<reference evidence="4" key="1">
    <citation type="submission" date="2012-12" db="EMBL/GenBank/DDBJ databases">
        <authorList>
            <person name="Hellsten U."/>
            <person name="Grimwood J."/>
            <person name="Chapman J.A."/>
            <person name="Shapiro H."/>
            <person name="Aerts A."/>
            <person name="Otillar R.P."/>
            <person name="Terry A.Y."/>
            <person name="Boore J.L."/>
            <person name="Simakov O."/>
            <person name="Marletaz F."/>
            <person name="Cho S.-J."/>
            <person name="Edsinger-Gonzales E."/>
            <person name="Havlak P."/>
            <person name="Kuo D.-H."/>
            <person name="Larsson T."/>
            <person name="Lv J."/>
            <person name="Arendt D."/>
            <person name="Savage R."/>
            <person name="Osoegawa K."/>
            <person name="de Jong P."/>
            <person name="Lindberg D.R."/>
            <person name="Seaver E.C."/>
            <person name="Weisblat D.A."/>
            <person name="Putnam N.H."/>
            <person name="Grigoriev I.V."/>
            <person name="Rokhsar D.S."/>
        </authorList>
    </citation>
    <scope>NUCLEOTIDE SEQUENCE</scope>
    <source>
        <strain evidence="4">I ESC-2004</strain>
    </source>
</reference>
<evidence type="ECO:0008006" key="5">
    <source>
        <dbReference type="Google" id="ProtNLM"/>
    </source>
</evidence>
<dbReference type="EMBL" id="KB310978">
    <property type="protein sequence ID" value="ELT90330.1"/>
    <property type="molecule type" value="Genomic_DNA"/>
</dbReference>
<evidence type="ECO:0000313" key="3">
    <source>
        <dbReference type="EnsemblMetazoa" id="CapteP161785"/>
    </source>
</evidence>
<gene>
    <name evidence="2" type="ORF">CAPTEDRAFT_161785</name>
</gene>
<dbReference type="HOGENOM" id="CLU_034007_2_0_1"/>
<evidence type="ECO:0000313" key="4">
    <source>
        <dbReference type="Proteomes" id="UP000014760"/>
    </source>
</evidence>
<feature type="transmembrane region" description="Helical" evidence="1">
    <location>
        <begin position="162"/>
        <end position="184"/>
    </location>
</feature>
<feature type="transmembrane region" description="Helical" evidence="1">
    <location>
        <begin position="131"/>
        <end position="150"/>
    </location>
</feature>
<accession>R7TGW1</accession>
<feature type="transmembrane region" description="Helical" evidence="1">
    <location>
        <begin position="196"/>
        <end position="216"/>
    </location>
</feature>
<name>R7TGW1_CAPTE</name>
<feature type="transmembrane region" description="Helical" evidence="1">
    <location>
        <begin position="6"/>
        <end position="22"/>
    </location>
</feature>
<dbReference type="GO" id="GO:0016020">
    <property type="term" value="C:membrane"/>
    <property type="evidence" value="ECO:0007669"/>
    <property type="project" value="InterPro"/>
</dbReference>
<evidence type="ECO:0000256" key="1">
    <source>
        <dbReference type="SAM" id="Phobius"/>
    </source>
</evidence>
<reference evidence="3" key="3">
    <citation type="submission" date="2015-06" db="UniProtKB">
        <authorList>
            <consortium name="EnsemblMetazoa"/>
        </authorList>
    </citation>
    <scope>IDENTIFICATION</scope>
</reference>
<dbReference type="GO" id="GO:0015098">
    <property type="term" value="F:molybdate ion transmembrane transporter activity"/>
    <property type="evidence" value="ECO:0007669"/>
    <property type="project" value="InterPro"/>
</dbReference>
<feature type="transmembrane region" description="Helical" evidence="1">
    <location>
        <begin position="386"/>
        <end position="405"/>
    </location>
</feature>
<dbReference type="OMA" id="MNTWPEN"/>
<evidence type="ECO:0000313" key="2">
    <source>
        <dbReference type="EMBL" id="ELT90330.1"/>
    </source>
</evidence>
<dbReference type="OrthoDB" id="263957at2759"/>
<dbReference type="InterPro" id="IPR036259">
    <property type="entry name" value="MFS_trans_sf"/>
</dbReference>
<feature type="transmembrane region" description="Helical" evidence="1">
    <location>
        <begin position="73"/>
        <end position="92"/>
    </location>
</feature>
<feature type="transmembrane region" description="Helical" evidence="1">
    <location>
        <begin position="411"/>
        <end position="431"/>
    </location>
</feature>
<dbReference type="InterPro" id="IPR008509">
    <property type="entry name" value="MOT2/MFSD5"/>
</dbReference>
<dbReference type="STRING" id="283909.R7TGW1"/>
<feature type="transmembrane region" description="Helical" evidence="1">
    <location>
        <begin position="42"/>
        <end position="61"/>
    </location>
</feature>
<dbReference type="PANTHER" id="PTHR23516">
    <property type="entry name" value="SAM (S-ADENOSYL METHIONINE) TRANSPORTER"/>
    <property type="match status" value="1"/>
</dbReference>
<keyword evidence="1" id="KW-0472">Membrane</keyword>
<dbReference type="Gene3D" id="1.20.1250.20">
    <property type="entry name" value="MFS general substrate transporter like domains"/>
    <property type="match status" value="1"/>
</dbReference>
<dbReference type="AlphaFoldDB" id="R7TGW1"/>
<dbReference type="Pfam" id="PF05631">
    <property type="entry name" value="MFS_5"/>
    <property type="match status" value="1"/>
</dbReference>
<keyword evidence="1" id="KW-1133">Transmembrane helix</keyword>
<dbReference type="Proteomes" id="UP000014760">
    <property type="component" value="Unassembled WGS sequence"/>
</dbReference>
<reference evidence="2 4" key="2">
    <citation type="journal article" date="2013" name="Nature">
        <title>Insights into bilaterian evolution from three spiralian genomes.</title>
        <authorList>
            <person name="Simakov O."/>
            <person name="Marletaz F."/>
            <person name="Cho S.J."/>
            <person name="Edsinger-Gonzales E."/>
            <person name="Havlak P."/>
            <person name="Hellsten U."/>
            <person name="Kuo D.H."/>
            <person name="Larsson T."/>
            <person name="Lv J."/>
            <person name="Arendt D."/>
            <person name="Savage R."/>
            <person name="Osoegawa K."/>
            <person name="de Jong P."/>
            <person name="Grimwood J."/>
            <person name="Chapman J.A."/>
            <person name="Shapiro H."/>
            <person name="Aerts A."/>
            <person name="Otillar R.P."/>
            <person name="Terry A.Y."/>
            <person name="Boore J.L."/>
            <person name="Grigoriev I.V."/>
            <person name="Lindberg D.R."/>
            <person name="Seaver E.C."/>
            <person name="Weisblat D.A."/>
            <person name="Putnam N.H."/>
            <person name="Rokhsar D.S."/>
        </authorList>
    </citation>
    <scope>NUCLEOTIDE SEQUENCE</scope>
    <source>
        <strain evidence="2 4">I ESC-2004</strain>
    </source>
</reference>
<organism evidence="2">
    <name type="scientific">Capitella teleta</name>
    <name type="common">Polychaete worm</name>
    <dbReference type="NCBI Taxonomy" id="283909"/>
    <lineage>
        <taxon>Eukaryota</taxon>
        <taxon>Metazoa</taxon>
        <taxon>Spiralia</taxon>
        <taxon>Lophotrochozoa</taxon>
        <taxon>Annelida</taxon>
        <taxon>Polychaeta</taxon>
        <taxon>Sedentaria</taxon>
        <taxon>Scolecida</taxon>
        <taxon>Capitellidae</taxon>
        <taxon>Capitella</taxon>
    </lineage>
</organism>
<dbReference type="EnsemblMetazoa" id="CapteT161785">
    <property type="protein sequence ID" value="CapteP161785"/>
    <property type="gene ID" value="CapteG161785"/>
</dbReference>
<dbReference type="PANTHER" id="PTHR23516:SF23">
    <property type="entry name" value="MOLYBDATE-ANION TRANSPORTER"/>
    <property type="match status" value="1"/>
</dbReference>
<keyword evidence="4" id="KW-1185">Reference proteome</keyword>
<proteinExistence type="predicted"/>
<dbReference type="CDD" id="cd17487">
    <property type="entry name" value="MFS_MFSD5_like"/>
    <property type="match status" value="1"/>
</dbReference>
<keyword evidence="1" id="KW-0812">Transmembrane</keyword>
<sequence>MDIFISGFWVLSVLCLILFLYTRTKVSTSSDAAFKAFQRTYLAVYLLAMAGDWLQGPYVYALYAHYGMNTHDIQVLFVAGFGSSLVFGTVVGSFADKYGRRNNCIMYGVLYGLACVTKHFNNFYILMVGRLLGGIATSILYSAFESWLIYEHNKRGFEPELLGTIFSHAVLGNSMVAIGSGVVAQQVADQFGYVSPFDVSLCVLVVMSILIIFSWVENHGDAQASTMQSYSSAFKCILQDRKVLFLGLIQSLFEGAMYTFVLEWTPALTPAEPEVSGSARSLLSEEEGDDGHIGVIPHGYIFAAFMVAIMIGSSLFKLLSKWSSEESFMRFVLLTAALALLTPILYPGNQLFIFIGFLVFEVCVGIFWPSLSTMRGRYVPEETRATIMNFFRIPLNAIVVMILLQNLSQQIIFSCCVGFLSIAVICQHLLFRISPVHMKTISTLDVLDAKTPDSIVSDGGKSTSSAN</sequence>
<dbReference type="EMBL" id="AMQN01014445">
    <property type="status" value="NOT_ANNOTATED_CDS"/>
    <property type="molecule type" value="Genomic_DNA"/>
</dbReference>